<dbReference type="RefSeq" id="YP_009812609.1">
    <property type="nucleotide sequence ID" value="NC_048068.1"/>
</dbReference>
<dbReference type="GeneID" id="55003678"/>
<evidence type="ECO:0000313" key="2">
    <source>
        <dbReference type="Proteomes" id="UP000279330"/>
    </source>
</evidence>
<evidence type="ECO:0000313" key="1">
    <source>
        <dbReference type="EMBL" id="AYB70113.1"/>
    </source>
</evidence>
<keyword evidence="2" id="KW-1185">Reference proteome</keyword>
<name>A0A385UH38_9CAUD</name>
<dbReference type="EMBL" id="MH727556">
    <property type="protein sequence ID" value="AYB70113.1"/>
    <property type="molecule type" value="Genomic_DNA"/>
</dbReference>
<gene>
    <name evidence="1" type="primary">3</name>
    <name evidence="1" type="ORF">SEA_ONEIAGILLIAN_3</name>
</gene>
<organism evidence="1 2">
    <name type="scientific">Microbacterium phage OneinaGillian</name>
    <dbReference type="NCBI Taxonomy" id="2301604"/>
    <lineage>
        <taxon>Viruses</taxon>
        <taxon>Duplodnaviria</taxon>
        <taxon>Heunggongvirae</taxon>
        <taxon>Uroviricota</taxon>
        <taxon>Caudoviricetes</taxon>
        <taxon>Gillianvirus</taxon>
        <taxon>Gillianvirus oneinagillian</taxon>
    </lineage>
</organism>
<proteinExistence type="predicted"/>
<accession>A0A385UH38</accession>
<sequence>MSRIDRIYCWVFGHDWEMISYSQGRRFSGTGLAVVHEECTQCRKTQNVLRPIGGNR</sequence>
<protein>
    <submittedName>
        <fullName evidence="1">Uncharacterized protein</fullName>
    </submittedName>
</protein>
<reference evidence="1 2" key="1">
    <citation type="submission" date="2018-08" db="EMBL/GenBank/DDBJ databases">
        <authorList>
            <person name="Miller G.E."/>
            <person name="Abrahams R."/>
            <person name="Bazan D.C."/>
            <person name="Beglau B.C."/>
            <person name="Blaylock E.C."/>
            <person name="Choi J.D."/>
            <person name="Grewal S.K."/>
            <person name="Hernandez E.V."/>
            <person name="Kim D.J."/>
            <person name="Kim K."/>
            <person name="Lee Y."/>
            <person name="Linde M.K."/>
            <person name="Lopez M.B."/>
            <person name="Pangalila E."/>
            <person name="Parker M.A."/>
            <person name="Specht R.C."/>
            <person name="Teng M.C."/>
            <person name="Toledo B."/>
            <person name="Tran S."/>
            <person name="Yu H."/>
            <person name="Kalaj N."/>
            <person name="Muthiah A.S."/>
            <person name="Dean N.S."/>
            <person name="Diaz A."/>
            <person name="Garlena R.A."/>
            <person name="Russell D.A."/>
            <person name="Pope W.H."/>
            <person name="Jacobs-Sera D."/>
            <person name="Hatfull G.F."/>
        </authorList>
    </citation>
    <scope>NUCLEOTIDE SEQUENCE [LARGE SCALE GENOMIC DNA]</scope>
</reference>
<dbReference type="Proteomes" id="UP000279330">
    <property type="component" value="Segment"/>
</dbReference>
<dbReference type="KEGG" id="vg:55003678"/>